<evidence type="ECO:0000256" key="11">
    <source>
        <dbReference type="SAM" id="Phobius"/>
    </source>
</evidence>
<evidence type="ECO:0000256" key="9">
    <source>
        <dbReference type="ARBA" id="ARBA00023294"/>
    </source>
</evidence>
<keyword evidence="5" id="KW-0769">Symport</keyword>
<proteinExistence type="inferred from homology"/>
<name>A0ABM3L8T5_CUCME</name>
<keyword evidence="4 11" id="KW-0812">Transmembrane</keyword>
<evidence type="ECO:0000256" key="6">
    <source>
        <dbReference type="ARBA" id="ARBA00022970"/>
    </source>
</evidence>
<evidence type="ECO:0000256" key="2">
    <source>
        <dbReference type="ARBA" id="ARBA00005590"/>
    </source>
</evidence>
<feature type="transmembrane region" description="Helical" evidence="11">
    <location>
        <begin position="53"/>
        <end position="75"/>
    </location>
</feature>
<dbReference type="Pfam" id="PF01490">
    <property type="entry name" value="Aa_trans"/>
    <property type="match status" value="1"/>
</dbReference>
<feature type="transmembrane region" description="Helical" evidence="11">
    <location>
        <begin position="121"/>
        <end position="142"/>
    </location>
</feature>
<feature type="transmembrane region" description="Helical" evidence="11">
    <location>
        <begin position="206"/>
        <end position="227"/>
    </location>
</feature>
<comment type="subcellular location">
    <subcellularLocation>
        <location evidence="1">Endomembrane system</location>
        <topology evidence="1">Multi-pass membrane protein</topology>
    </subcellularLocation>
</comment>
<evidence type="ECO:0000256" key="4">
    <source>
        <dbReference type="ARBA" id="ARBA00022692"/>
    </source>
</evidence>
<gene>
    <name evidence="14" type="primary">LOC103502663</name>
</gene>
<dbReference type="InterPro" id="IPR013057">
    <property type="entry name" value="AA_transpt_TM"/>
</dbReference>
<dbReference type="Proteomes" id="UP001652600">
    <property type="component" value="Chromosome 10"/>
</dbReference>
<evidence type="ECO:0000256" key="3">
    <source>
        <dbReference type="ARBA" id="ARBA00022448"/>
    </source>
</evidence>
<keyword evidence="3" id="KW-0813">Transport</keyword>
<accession>A0ABM3L8T5</accession>
<evidence type="ECO:0000256" key="5">
    <source>
        <dbReference type="ARBA" id="ARBA00022847"/>
    </source>
</evidence>
<sequence length="346" mass="38846">MVPLGWIPGVIGLIAAAAISLYASTLIAHLHEYGGKRHIRYRDLAGFIYGRKAYYITWGLQYVNLFMFNMGYMIIAGQSLKAVYVLFSDGHGMKLPYFIAIAGVVCALFAISIPHLSALRIWLGFSTVFSLVYIVVVLVLSIQDGMNAPARDYSVPGSSTSKIFTTLGASANLVFSINTGMLPEIQAACSEEHAKGFVLPVHHRRFAHVCGYFGRILGIWIFHLNLFSQQCKRSSLGEGNGKYIRFPSNSHLYAYICYPNVRVFGHEVWDSRKHGEYKELIIQNRHERRVHGHNHAGLGYAALPWRLYEPYRSNQHIPTNIYTCKPHVPCSKEAKTQFFTAALALV</sequence>
<feature type="transmembrane region" description="Helical" evidence="11">
    <location>
        <begin position="6"/>
        <end position="32"/>
    </location>
</feature>
<evidence type="ECO:0000256" key="8">
    <source>
        <dbReference type="ARBA" id="ARBA00023136"/>
    </source>
</evidence>
<feature type="domain" description="Amino acid transporter transmembrane" evidence="12">
    <location>
        <begin position="1"/>
        <end position="188"/>
    </location>
</feature>
<comment type="similarity">
    <text evidence="2">Belongs to the amino acid/polyamine transporter 2 family. Amino acid/auxin permease (AAAP) (TC 2.A.18.1) subfamily.</text>
</comment>
<keyword evidence="7 11" id="KW-1133">Transmembrane helix</keyword>
<dbReference type="RefSeq" id="XP_050946456.1">
    <property type="nucleotide sequence ID" value="XM_051090499.1"/>
</dbReference>
<keyword evidence="6" id="KW-0029">Amino-acid transport</keyword>
<dbReference type="PANTHER" id="PTHR48017">
    <property type="entry name" value="OS05G0424000 PROTEIN-RELATED"/>
    <property type="match status" value="1"/>
</dbReference>
<evidence type="ECO:0000256" key="10">
    <source>
        <dbReference type="ARBA" id="ARBA00045588"/>
    </source>
</evidence>
<protein>
    <submittedName>
        <fullName evidence="14">Proline transporter 1-like isoform X2</fullName>
    </submittedName>
</protein>
<keyword evidence="8 11" id="KW-0472">Membrane</keyword>
<evidence type="ECO:0000256" key="1">
    <source>
        <dbReference type="ARBA" id="ARBA00004127"/>
    </source>
</evidence>
<evidence type="ECO:0000313" key="14">
    <source>
        <dbReference type="RefSeq" id="XP_050946456.1"/>
    </source>
</evidence>
<reference evidence="14" key="1">
    <citation type="submission" date="2025-08" db="UniProtKB">
        <authorList>
            <consortium name="RefSeq"/>
        </authorList>
    </citation>
    <scope>IDENTIFICATION</scope>
    <source>
        <tissue evidence="14">Stem</tissue>
    </source>
</reference>
<evidence type="ECO:0000313" key="13">
    <source>
        <dbReference type="Proteomes" id="UP001652600"/>
    </source>
</evidence>
<comment type="function">
    <text evidence="10">Carrier protein involved in proton-driven auxin influx. Mediates the formation of auxin gradient from developing leaves (site of auxin biosynthesis) to tips by contributing to the loading of auxin in vascular tissues and facilitating acropetal (base to tip) auxin transport within inner tissues of the root apex, and basipetal (tip to base) auxin transport within outer tissues of the root apex. May be involved in lateral roots and nodules formation.</text>
</comment>
<evidence type="ECO:0000259" key="12">
    <source>
        <dbReference type="Pfam" id="PF01490"/>
    </source>
</evidence>
<keyword evidence="13" id="KW-1185">Reference proteome</keyword>
<dbReference type="GeneID" id="103502663"/>
<organism evidence="13 14">
    <name type="scientific">Cucumis melo</name>
    <name type="common">Muskmelon</name>
    <dbReference type="NCBI Taxonomy" id="3656"/>
    <lineage>
        <taxon>Eukaryota</taxon>
        <taxon>Viridiplantae</taxon>
        <taxon>Streptophyta</taxon>
        <taxon>Embryophyta</taxon>
        <taxon>Tracheophyta</taxon>
        <taxon>Spermatophyta</taxon>
        <taxon>Magnoliopsida</taxon>
        <taxon>eudicotyledons</taxon>
        <taxon>Gunneridae</taxon>
        <taxon>Pentapetalae</taxon>
        <taxon>rosids</taxon>
        <taxon>fabids</taxon>
        <taxon>Cucurbitales</taxon>
        <taxon>Cucurbitaceae</taxon>
        <taxon>Benincaseae</taxon>
        <taxon>Cucumis</taxon>
    </lineage>
</organism>
<evidence type="ECO:0000256" key="7">
    <source>
        <dbReference type="ARBA" id="ARBA00022989"/>
    </source>
</evidence>
<feature type="transmembrane region" description="Helical" evidence="11">
    <location>
        <begin position="95"/>
        <end position="114"/>
    </location>
</feature>
<keyword evidence="9" id="KW-0927">Auxin signaling pathway</keyword>